<feature type="compositionally biased region" description="Low complexity" evidence="13">
    <location>
        <begin position="1294"/>
        <end position="1305"/>
    </location>
</feature>
<keyword evidence="9" id="KW-0653">Protein transport</keyword>
<keyword evidence="4" id="KW-0813">Transport</keyword>
<reference evidence="16" key="1">
    <citation type="journal article" date="2012" name="Proc. Natl. Acad. Sci. U.S.A.">
        <title>Genome sequence of the button mushroom Agaricus bisporus reveals mechanisms governing adaptation to a humic-rich ecological niche.</title>
        <authorList>
            <person name="Morin E."/>
            <person name="Kohler A."/>
            <person name="Baker A.R."/>
            <person name="Foulongne-Oriol M."/>
            <person name="Lombard V."/>
            <person name="Nagy L.G."/>
            <person name="Ohm R.A."/>
            <person name="Patyshakuliyeva A."/>
            <person name="Brun A."/>
            <person name="Aerts A.L."/>
            <person name="Bailey A.M."/>
            <person name="Billette C."/>
            <person name="Coutinho P.M."/>
            <person name="Deakin G."/>
            <person name="Doddapaneni H."/>
            <person name="Floudas D."/>
            <person name="Grimwood J."/>
            <person name="Hilden K."/>
            <person name="Kuees U."/>
            <person name="LaButti K.M."/>
            <person name="Lapidus A."/>
            <person name="Lindquist E.A."/>
            <person name="Lucas S.M."/>
            <person name="Murat C."/>
            <person name="Riley R.W."/>
            <person name="Salamov A.A."/>
            <person name="Schmutz J."/>
            <person name="Subramanian V."/>
            <person name="Woesten H.A.B."/>
            <person name="Xu J."/>
            <person name="Eastwood D.C."/>
            <person name="Foster G.D."/>
            <person name="Sonnenberg A.S."/>
            <person name="Cullen D."/>
            <person name="de Vries R.P."/>
            <person name="Lundell T."/>
            <person name="Hibbett D.S."/>
            <person name="Henrissat B."/>
            <person name="Burton K.S."/>
            <person name="Kerrigan R.W."/>
            <person name="Challen M.P."/>
            <person name="Grigoriev I.V."/>
            <person name="Martin F."/>
        </authorList>
    </citation>
    <scope>NUCLEOTIDE SEQUENCE [LARGE SCALE GENOMIC DNA]</scope>
    <source>
        <strain evidence="16">JB137-S8 / ATCC MYA-4627 / FGSC 10392</strain>
    </source>
</reference>
<feature type="region of interest" description="Disordered" evidence="13">
    <location>
        <begin position="1"/>
        <end position="21"/>
    </location>
</feature>
<feature type="compositionally biased region" description="Low complexity" evidence="13">
    <location>
        <begin position="1168"/>
        <end position="1187"/>
    </location>
</feature>
<feature type="region of interest" description="Disordered" evidence="13">
    <location>
        <begin position="68"/>
        <end position="157"/>
    </location>
</feature>
<evidence type="ECO:0000256" key="1">
    <source>
        <dbReference type="ARBA" id="ARBA00004329"/>
    </source>
</evidence>
<accession>K5X2V0</accession>
<dbReference type="Pfam" id="PF03416">
    <property type="entry name" value="Peptidase_C54"/>
    <property type="match status" value="2"/>
</dbReference>
<dbReference type="GO" id="GO:0000045">
    <property type="term" value="P:autophagosome assembly"/>
    <property type="evidence" value="ECO:0007669"/>
    <property type="project" value="TreeGrafter"/>
</dbReference>
<evidence type="ECO:0000256" key="11">
    <source>
        <dbReference type="ARBA" id="ARBA00029362"/>
    </source>
</evidence>
<feature type="compositionally biased region" description="Acidic residues" evidence="13">
    <location>
        <begin position="1060"/>
        <end position="1084"/>
    </location>
</feature>
<evidence type="ECO:0000256" key="7">
    <source>
        <dbReference type="ARBA" id="ARBA00022801"/>
    </source>
</evidence>
<dbReference type="HOGENOM" id="CLU_005225_0_0_1"/>
<feature type="domain" description="Peptidase C54 catalytic" evidence="14">
    <location>
        <begin position="334"/>
        <end position="619"/>
    </location>
</feature>
<feature type="compositionally biased region" description="Pro residues" evidence="13">
    <location>
        <begin position="266"/>
        <end position="275"/>
    </location>
</feature>
<comment type="subcellular location">
    <subcellularLocation>
        <location evidence="2">Cytoplasm</location>
    </subcellularLocation>
    <subcellularLocation>
        <location evidence="1">Preautophagosomal structure</location>
    </subcellularLocation>
</comment>
<feature type="compositionally biased region" description="Low complexity" evidence="13">
    <location>
        <begin position="955"/>
        <end position="981"/>
    </location>
</feature>
<dbReference type="GeneID" id="18822497"/>
<evidence type="ECO:0000256" key="6">
    <source>
        <dbReference type="ARBA" id="ARBA00022670"/>
    </source>
</evidence>
<feature type="compositionally biased region" description="Basic and acidic residues" evidence="13">
    <location>
        <begin position="915"/>
        <end position="935"/>
    </location>
</feature>
<feature type="compositionally biased region" description="Basic residues" evidence="13">
    <location>
        <begin position="905"/>
        <end position="914"/>
    </location>
</feature>
<evidence type="ECO:0000313" key="16">
    <source>
        <dbReference type="Proteomes" id="UP000008493"/>
    </source>
</evidence>
<evidence type="ECO:0000256" key="10">
    <source>
        <dbReference type="ARBA" id="ARBA00023006"/>
    </source>
</evidence>
<feature type="compositionally biased region" description="Basic and acidic residues" evidence="13">
    <location>
        <begin position="724"/>
        <end position="736"/>
    </location>
</feature>
<protein>
    <recommendedName>
        <fullName evidence="12">Autophagy-related protein 4</fullName>
    </recommendedName>
</protein>
<keyword evidence="8" id="KW-0788">Thiol protease</keyword>
<keyword evidence="5" id="KW-0963">Cytoplasm</keyword>
<dbReference type="eggNOG" id="KOG2674">
    <property type="taxonomic scope" value="Eukaryota"/>
</dbReference>
<dbReference type="InterPro" id="IPR038765">
    <property type="entry name" value="Papain-like_cys_pep_sf"/>
</dbReference>
<sequence length="1355" mass="146666">MADDRRIPFDVDGDTDSVESESEKCISFVAQRLQPVASDNGIKQSDFGQVQCHRMRFVSRPKWTTGGFIEDGGIRLDSSAQPSAPLSMASKQSSPPGNAAPNSTSKLPKFLQRHGRDRSRSVTESTPIASSSSSGEIAASPSKSRRTSRFLPRRERDDDAAVVVEPIAIPRQANDSPSTRSMGDLQSRLSGWFSHTFNSSSTDLNLSTIMAQPSPKSKASALLTVAKHGKGHLDKAMRYLLDSDATPDKCTDPIWLLGVQHIGYEPPSPTPPPSYTTPRGKRVTSPPSSYRSSTSSIASTTDLSLSISHFPSASQQQQQQQQKTPPGAHWPPVFYIDFVSRIWLTYRSHFSQPIKDSTLTGLCASQPPSAVNDAASTTTTSGSPSKSRWHWGGEKSWSSDTGWGCMLRTGQSLLANALIHVHLGRDWRKPPYPVYTSDYATYVQILTWFFDTPSPDAPFSVHRMALAGKEFGTDVGQWFGPSVAAGAVKRLVNEFPRSGVGVSVAKDGVLSQTDVFLASHADSSTTTRTHSKSTSSTSQALHWGDRPVLILVGLRLGIDGVNPIYYETIKTLFTLPQSVGIAGGRPGSSYYFVGSQADNLFYLDPHHTRPAIPLRSVPTGGMPVGSVLDISSEGSQWQQAREKEMLAVPVEEGLKRDRSWSGGSKLMMRKARQGMSNAASNSPPSSWHPPQHDGASPTSPSPSSGMTSPASTTSQRHAPSSPDNENHVSEIGERRPQQPHRGGPIPISVVLSTSSTTTTNTLPSVQSNSASLASGSAGGKGESLDPVQEHYVTSYSNAELRTFHCDKVRKMPLSGLDPSMLLGFLCKDVREWEELRKGIEDNEHPNWQQEDYDEESLMGLESMSDPEEEVEEDDDDEEEAGGEEGEEDLELDMELGEESEVVHQEKKKRKKKKGKNEDEHRRTKHEEKNLSNDHDYDSDEVDDDDNDVEYFEPPSSISHSASTSTSTTTTTTTSTTSTNTTTEEEELETEEDPVEALTPGPNNMKFDLGTRGGGVPVGSNDISDSGHHLERGRKKGKQPVGRDEDEEESDIEDGWFGIGDDVDEVEDGVDEDEDDEDGDGDDDVERMLRRRRREGQRYGETPLTGSEMTIGAGVGGRMSLESRVVPPQTVVTPPPLPPSTTNLETKDRSSSSTSKSKSKSKSKPTPIPTSSSSSPPPVSKSKSSSSHTKAKSDPEYRSQKRKKEKRKAVPVPVVTLPVSRSRSATTTAATATFPFPGSGSDGDFEDGMVEVVDGNGYLNQQQQQEGQVWRENGSGNGPGTRSWERGRYESQSWNGVGTSNNVTSGSTGGGVTSGSASTDASNAAAMGGLRMFKGKGRDGGRTQSGGVKGILTDRS</sequence>
<dbReference type="Proteomes" id="UP000008493">
    <property type="component" value="Unassembled WGS sequence"/>
</dbReference>
<evidence type="ECO:0000256" key="9">
    <source>
        <dbReference type="ARBA" id="ARBA00022927"/>
    </source>
</evidence>
<feature type="domain" description="Peptidase C54 catalytic" evidence="14">
    <location>
        <begin position="780"/>
        <end position="836"/>
    </location>
</feature>
<dbReference type="PANTHER" id="PTHR22624">
    <property type="entry name" value="CYSTEINE PROTEASE ATG4"/>
    <property type="match status" value="1"/>
</dbReference>
<dbReference type="GO" id="GO:0016485">
    <property type="term" value="P:protein processing"/>
    <property type="evidence" value="ECO:0007669"/>
    <property type="project" value="TreeGrafter"/>
</dbReference>
<feature type="compositionally biased region" description="Basic residues" evidence="13">
    <location>
        <begin position="1199"/>
        <end position="1208"/>
    </location>
</feature>
<feature type="compositionally biased region" description="Low complexity" evidence="13">
    <location>
        <begin position="122"/>
        <end position="142"/>
    </location>
</feature>
<feature type="compositionally biased region" description="Low complexity" evidence="13">
    <location>
        <begin position="376"/>
        <end position="386"/>
    </location>
</feature>
<dbReference type="OMA" id="DYATYVQ"/>
<dbReference type="GO" id="GO:0034727">
    <property type="term" value="P:piecemeal microautophagy of the nucleus"/>
    <property type="evidence" value="ECO:0007669"/>
    <property type="project" value="TreeGrafter"/>
</dbReference>
<evidence type="ECO:0000256" key="5">
    <source>
        <dbReference type="ARBA" id="ARBA00022490"/>
    </source>
</evidence>
<dbReference type="EMBL" id="JH971395">
    <property type="protein sequence ID" value="EKM77488.1"/>
    <property type="molecule type" value="Genomic_DNA"/>
</dbReference>
<feature type="region of interest" description="Disordered" evidence="13">
    <location>
        <begin position="841"/>
        <end position="1248"/>
    </location>
</feature>
<organism evidence="15 16">
    <name type="scientific">Agaricus bisporus var. burnettii (strain JB137-S8 / ATCC MYA-4627 / FGSC 10392)</name>
    <name type="common">White button mushroom</name>
    <dbReference type="NCBI Taxonomy" id="597362"/>
    <lineage>
        <taxon>Eukaryota</taxon>
        <taxon>Fungi</taxon>
        <taxon>Dikarya</taxon>
        <taxon>Basidiomycota</taxon>
        <taxon>Agaricomycotina</taxon>
        <taxon>Agaricomycetes</taxon>
        <taxon>Agaricomycetidae</taxon>
        <taxon>Agaricales</taxon>
        <taxon>Agaricineae</taxon>
        <taxon>Agaricaceae</taxon>
        <taxon>Agaricus</taxon>
    </lineage>
</organism>
<dbReference type="GO" id="GO:0004197">
    <property type="term" value="F:cysteine-type endopeptidase activity"/>
    <property type="evidence" value="ECO:0007669"/>
    <property type="project" value="TreeGrafter"/>
</dbReference>
<feature type="region of interest" description="Disordered" evidence="13">
    <location>
        <begin position="670"/>
        <end position="784"/>
    </location>
</feature>
<dbReference type="PANTHER" id="PTHR22624:SF49">
    <property type="entry name" value="CYSTEINE PROTEASE"/>
    <property type="match status" value="1"/>
</dbReference>
<name>K5X2V0_AGABU</name>
<keyword evidence="7" id="KW-0378">Hydrolase</keyword>
<feature type="compositionally biased region" description="Low complexity" evidence="13">
    <location>
        <begin position="694"/>
        <end position="714"/>
    </location>
</feature>
<keyword evidence="6" id="KW-0645">Protease</keyword>
<feature type="compositionally biased region" description="Acidic residues" evidence="13">
    <location>
        <begin position="982"/>
        <end position="994"/>
    </location>
</feature>
<dbReference type="KEGG" id="abp:AGABI1DRAFT108018"/>
<dbReference type="GO" id="GO:0035973">
    <property type="term" value="P:aggrephagy"/>
    <property type="evidence" value="ECO:0007669"/>
    <property type="project" value="TreeGrafter"/>
</dbReference>
<comment type="similarity">
    <text evidence="3">Belongs to the peptidase C54 family.</text>
</comment>
<dbReference type="GO" id="GO:0000423">
    <property type="term" value="P:mitophagy"/>
    <property type="evidence" value="ECO:0007669"/>
    <property type="project" value="TreeGrafter"/>
</dbReference>
<feature type="compositionally biased region" description="Low complexity" evidence="13">
    <location>
        <begin position="284"/>
        <end position="295"/>
    </location>
</feature>
<dbReference type="GO" id="GO:0000407">
    <property type="term" value="C:phagophore assembly site"/>
    <property type="evidence" value="ECO:0007669"/>
    <property type="project" value="UniProtKB-SubCell"/>
</dbReference>
<feature type="compositionally biased region" description="Low complexity" evidence="13">
    <location>
        <begin position="748"/>
        <end position="775"/>
    </location>
</feature>
<evidence type="ECO:0000256" key="3">
    <source>
        <dbReference type="ARBA" id="ARBA00010958"/>
    </source>
</evidence>
<keyword evidence="16" id="KW-1185">Reference proteome</keyword>
<dbReference type="GO" id="GO:0019786">
    <property type="term" value="F:protein-phosphatidylethanolamide deconjugating activity"/>
    <property type="evidence" value="ECO:0007669"/>
    <property type="project" value="InterPro"/>
</dbReference>
<evidence type="ECO:0000259" key="14">
    <source>
        <dbReference type="Pfam" id="PF03416"/>
    </source>
</evidence>
<evidence type="ECO:0000256" key="2">
    <source>
        <dbReference type="ARBA" id="ARBA00004496"/>
    </source>
</evidence>
<feature type="compositionally biased region" description="Acidic residues" evidence="13">
    <location>
        <begin position="1043"/>
        <end position="1053"/>
    </location>
</feature>
<feature type="region of interest" description="Disordered" evidence="13">
    <location>
        <begin position="266"/>
        <end position="295"/>
    </location>
</feature>
<feature type="compositionally biased region" description="Low complexity" evidence="13">
    <location>
        <begin position="676"/>
        <end position="685"/>
    </location>
</feature>
<dbReference type="SUPFAM" id="SSF54001">
    <property type="entry name" value="Cysteine proteinases"/>
    <property type="match status" value="2"/>
</dbReference>
<feature type="compositionally biased region" description="Acidic residues" evidence="13">
    <location>
        <begin position="11"/>
        <end position="20"/>
    </location>
</feature>
<dbReference type="InterPro" id="IPR005078">
    <property type="entry name" value="Peptidase_C54"/>
</dbReference>
<feature type="region of interest" description="Disordered" evidence="13">
    <location>
        <begin position="366"/>
        <end position="398"/>
    </location>
</feature>
<dbReference type="GO" id="GO:0015031">
    <property type="term" value="P:protein transport"/>
    <property type="evidence" value="ECO:0007669"/>
    <property type="project" value="UniProtKB-KW"/>
</dbReference>
<dbReference type="STRING" id="597362.K5X2V0"/>
<feature type="compositionally biased region" description="Polar residues" evidence="13">
    <location>
        <begin position="78"/>
        <end position="106"/>
    </location>
</feature>
<feature type="region of interest" description="Disordered" evidence="13">
    <location>
        <begin position="1262"/>
        <end position="1355"/>
    </location>
</feature>
<feature type="compositionally biased region" description="Acidic residues" evidence="13">
    <location>
        <begin position="936"/>
        <end position="950"/>
    </location>
</feature>
<dbReference type="InterPro" id="IPR046792">
    <property type="entry name" value="Peptidase_C54_cat"/>
</dbReference>
<dbReference type="RefSeq" id="XP_007331771.1">
    <property type="nucleotide sequence ID" value="XM_007331709.1"/>
</dbReference>
<keyword evidence="10" id="KW-0072">Autophagy</keyword>
<comment type="catalytic activity">
    <reaction evidence="11">
        <text>[protein]-C-terminal L-amino acid-glycyl-phosphatidylethanolamide + H2O = [protein]-C-terminal L-amino acid-glycine + a 1,2-diacyl-sn-glycero-3-phosphoethanolamine</text>
        <dbReference type="Rhea" id="RHEA:67548"/>
        <dbReference type="Rhea" id="RHEA-COMP:17323"/>
        <dbReference type="Rhea" id="RHEA-COMP:17324"/>
        <dbReference type="ChEBI" id="CHEBI:15377"/>
        <dbReference type="ChEBI" id="CHEBI:64612"/>
        <dbReference type="ChEBI" id="CHEBI:172940"/>
        <dbReference type="ChEBI" id="CHEBI:172941"/>
    </reaction>
    <physiologicalReaction direction="left-to-right" evidence="11">
        <dbReference type="Rhea" id="RHEA:67549"/>
    </physiologicalReaction>
</comment>
<evidence type="ECO:0000256" key="8">
    <source>
        <dbReference type="ARBA" id="ARBA00022807"/>
    </source>
</evidence>
<evidence type="ECO:0000256" key="13">
    <source>
        <dbReference type="SAM" id="MobiDB-lite"/>
    </source>
</evidence>
<feature type="compositionally biased region" description="Acidic residues" evidence="13">
    <location>
        <begin position="864"/>
        <end position="899"/>
    </location>
</feature>
<gene>
    <name evidence="15" type="ORF">AGABI1DRAFT_108018</name>
</gene>
<evidence type="ECO:0000313" key="15">
    <source>
        <dbReference type="EMBL" id="EKM77488.1"/>
    </source>
</evidence>
<evidence type="ECO:0000256" key="12">
    <source>
        <dbReference type="ARBA" id="ARBA00030240"/>
    </source>
</evidence>
<dbReference type="InParanoid" id="K5X2V0"/>
<dbReference type="OrthoDB" id="2960936at2759"/>
<proteinExistence type="inferred from homology"/>
<evidence type="ECO:0000256" key="4">
    <source>
        <dbReference type="ARBA" id="ARBA00022448"/>
    </source>
</evidence>